<dbReference type="PANTHER" id="PTHR14136">
    <property type="entry name" value="BTB_POZ DOMAIN-CONTAINING PROTEIN KCTD9"/>
    <property type="match status" value="1"/>
</dbReference>
<keyword evidence="1" id="KW-0732">Signal</keyword>
<dbReference type="SUPFAM" id="SSF141571">
    <property type="entry name" value="Pentapeptide repeat-like"/>
    <property type="match status" value="1"/>
</dbReference>
<feature type="signal peptide" evidence="1">
    <location>
        <begin position="1"/>
        <end position="21"/>
    </location>
</feature>
<dbReference type="InterPro" id="IPR051082">
    <property type="entry name" value="Pentapeptide-BTB/POZ_domain"/>
</dbReference>
<dbReference type="RefSeq" id="WP_236254635.1">
    <property type="nucleotide sequence ID" value="NZ_CP036280.1"/>
</dbReference>
<dbReference type="KEGG" id="mcad:Pan265_06610"/>
<keyword evidence="3" id="KW-1185">Reference proteome</keyword>
<evidence type="ECO:0000256" key="1">
    <source>
        <dbReference type="SAM" id="SignalP"/>
    </source>
</evidence>
<dbReference type="Gene3D" id="2.160.20.80">
    <property type="entry name" value="E3 ubiquitin-protein ligase SopA"/>
    <property type="match status" value="2"/>
</dbReference>
<dbReference type="Pfam" id="PF00805">
    <property type="entry name" value="Pentapeptide"/>
    <property type="match status" value="2"/>
</dbReference>
<dbReference type="AlphaFoldDB" id="A0A518BV59"/>
<dbReference type="SUPFAM" id="SSF63446">
    <property type="entry name" value="Type I dockerin domain"/>
    <property type="match status" value="1"/>
</dbReference>
<accession>A0A518BV59</accession>
<proteinExistence type="predicted"/>
<dbReference type="EMBL" id="CP036280">
    <property type="protein sequence ID" value="QDU70824.1"/>
    <property type="molecule type" value="Genomic_DNA"/>
</dbReference>
<sequence length="472" mass="51588" precursor="true">MITSASRALLVAALFVSCAHADIYQWEYADPASGSRIRQESSTTCPDGAGRDALPDADLSNLDLSMAWLPNKDLTGVNFQNTNLSTAYLLESILTNTNFTGANLTTVVILGDYYDSLTFSNSNLTESTIRIDGDTYHNHSYHNLSFENANLTDAALFLYDSWLEGRLNLDNAILTNALLNSEFYSASIMNADLTDAWLFGEYIDARFDNSTLRGAHIRSNITGAHFTNADLTNTDFRESGITQQQIDQAAAAEGLINNEGYVRQFNLGSGDSRLIDAPSSDDEAPVTVVEGMNLASDSHLQLKAVMHWFREPLITFASPDTPVSLGGTLEIEIVSLDDIDFLFWDNTTIQFFDWNNADVTGWFDEIIINTPIGTFDTTSLATDGTATFNLSNIIPGDANLDNTVDLLDLAILADSFNTSDDAYWWTGDFNEDLAVDLLDLSILAANFGTTNVPAPATLTISALALMITARRN</sequence>
<evidence type="ECO:0000313" key="3">
    <source>
        <dbReference type="Proteomes" id="UP000320386"/>
    </source>
</evidence>
<protein>
    <submittedName>
        <fullName evidence="2">Pentapeptide repeats (8 copies)</fullName>
    </submittedName>
</protein>
<dbReference type="PANTHER" id="PTHR14136:SF17">
    <property type="entry name" value="BTB_POZ DOMAIN-CONTAINING PROTEIN KCTD9"/>
    <property type="match status" value="1"/>
</dbReference>
<dbReference type="Proteomes" id="UP000320386">
    <property type="component" value="Chromosome"/>
</dbReference>
<organism evidence="2 3">
    <name type="scientific">Mucisphaera calidilacus</name>
    <dbReference type="NCBI Taxonomy" id="2527982"/>
    <lineage>
        <taxon>Bacteria</taxon>
        <taxon>Pseudomonadati</taxon>
        <taxon>Planctomycetota</taxon>
        <taxon>Phycisphaerae</taxon>
        <taxon>Phycisphaerales</taxon>
        <taxon>Phycisphaeraceae</taxon>
        <taxon>Mucisphaera</taxon>
    </lineage>
</organism>
<name>A0A518BV59_9BACT</name>
<gene>
    <name evidence="2" type="ORF">Pan265_06610</name>
</gene>
<dbReference type="GO" id="GO:0000272">
    <property type="term" value="P:polysaccharide catabolic process"/>
    <property type="evidence" value="ECO:0007669"/>
    <property type="project" value="InterPro"/>
</dbReference>
<dbReference type="InterPro" id="IPR036439">
    <property type="entry name" value="Dockerin_dom_sf"/>
</dbReference>
<dbReference type="InterPro" id="IPR001646">
    <property type="entry name" value="5peptide_repeat"/>
</dbReference>
<reference evidence="2 3" key="1">
    <citation type="submission" date="2019-02" db="EMBL/GenBank/DDBJ databases">
        <title>Deep-cultivation of Planctomycetes and their phenomic and genomic characterization uncovers novel biology.</title>
        <authorList>
            <person name="Wiegand S."/>
            <person name="Jogler M."/>
            <person name="Boedeker C."/>
            <person name="Pinto D."/>
            <person name="Vollmers J."/>
            <person name="Rivas-Marin E."/>
            <person name="Kohn T."/>
            <person name="Peeters S.H."/>
            <person name="Heuer A."/>
            <person name="Rast P."/>
            <person name="Oberbeckmann S."/>
            <person name="Bunk B."/>
            <person name="Jeske O."/>
            <person name="Meyerdierks A."/>
            <person name="Storesund J.E."/>
            <person name="Kallscheuer N."/>
            <person name="Luecker S."/>
            <person name="Lage O.M."/>
            <person name="Pohl T."/>
            <person name="Merkel B.J."/>
            <person name="Hornburger P."/>
            <person name="Mueller R.-W."/>
            <person name="Bruemmer F."/>
            <person name="Labrenz M."/>
            <person name="Spormann A.M."/>
            <person name="Op den Camp H."/>
            <person name="Overmann J."/>
            <person name="Amann R."/>
            <person name="Jetten M.S.M."/>
            <person name="Mascher T."/>
            <person name="Medema M.H."/>
            <person name="Devos D.P."/>
            <person name="Kaster A.-K."/>
            <person name="Ovreas L."/>
            <person name="Rohde M."/>
            <person name="Galperin M.Y."/>
            <person name="Jogler C."/>
        </authorList>
    </citation>
    <scope>NUCLEOTIDE SEQUENCE [LARGE SCALE GENOMIC DNA]</scope>
    <source>
        <strain evidence="2 3">Pan265</strain>
    </source>
</reference>
<dbReference type="Gene3D" id="1.10.1330.10">
    <property type="entry name" value="Dockerin domain"/>
    <property type="match status" value="1"/>
</dbReference>
<evidence type="ECO:0000313" key="2">
    <source>
        <dbReference type="EMBL" id="QDU70824.1"/>
    </source>
</evidence>
<feature type="chain" id="PRO_5021934974" evidence="1">
    <location>
        <begin position="22"/>
        <end position="472"/>
    </location>
</feature>
<dbReference type="PROSITE" id="PS51257">
    <property type="entry name" value="PROKAR_LIPOPROTEIN"/>
    <property type="match status" value="1"/>
</dbReference>